<name>A0A4R6EFN5_SCAGO</name>
<organism evidence="1 2">
    <name type="scientific">Scandinavium goeteborgense</name>
    <dbReference type="NCBI Taxonomy" id="1851514"/>
    <lineage>
        <taxon>Bacteria</taxon>
        <taxon>Pseudomonadati</taxon>
        <taxon>Pseudomonadota</taxon>
        <taxon>Gammaproteobacteria</taxon>
        <taxon>Enterobacterales</taxon>
        <taxon>Enterobacteriaceae</taxon>
        <taxon>Scandinavium</taxon>
    </lineage>
</organism>
<keyword evidence="2" id="KW-1185">Reference proteome</keyword>
<accession>A0A4R6EFN5</accession>
<evidence type="ECO:0000313" key="2">
    <source>
        <dbReference type="Proteomes" id="UP000295530"/>
    </source>
</evidence>
<dbReference type="RefSeq" id="WP_133461687.1">
    <property type="nucleotide sequence ID" value="NZ_SNVX01000010.1"/>
</dbReference>
<proteinExistence type="predicted"/>
<dbReference type="AlphaFoldDB" id="A0A4R6EFN5"/>
<gene>
    <name evidence="1" type="ORF">EC847_110118</name>
</gene>
<dbReference type="Gene3D" id="1.20.5.5260">
    <property type="match status" value="1"/>
</dbReference>
<evidence type="ECO:0000313" key="1">
    <source>
        <dbReference type="EMBL" id="TDN56613.1"/>
    </source>
</evidence>
<dbReference type="Pfam" id="PF10798">
    <property type="entry name" value="YmgB"/>
    <property type="match status" value="1"/>
</dbReference>
<dbReference type="Proteomes" id="UP000295530">
    <property type="component" value="Unassembled WGS sequence"/>
</dbReference>
<dbReference type="InterPro" id="IPR024753">
    <property type="entry name" value="AriR"/>
</dbReference>
<dbReference type="EMBL" id="SNVX01000010">
    <property type="protein sequence ID" value="TDN56613.1"/>
    <property type="molecule type" value="Genomic_DNA"/>
</dbReference>
<sequence length="92" mass="10150">MSTATIQQSDIYTAMPDNSLTDYFRKAGDMFAAESAVLGTAIRQVLLSDEHINNKNIILALLRTLEATRDVVQADVIRKTLEIVVGHTTDDI</sequence>
<protein>
    <submittedName>
        <fullName evidence="1">Biofilm development protein YmgB/AriR</fullName>
    </submittedName>
</protein>
<comment type="caution">
    <text evidence="1">The sequence shown here is derived from an EMBL/GenBank/DDBJ whole genome shotgun (WGS) entry which is preliminary data.</text>
</comment>
<dbReference type="GO" id="GO:0071468">
    <property type="term" value="P:cellular response to acidic pH"/>
    <property type="evidence" value="ECO:0007669"/>
    <property type="project" value="InterPro"/>
</dbReference>
<dbReference type="OrthoDB" id="6424319at2"/>
<reference evidence="1 2" key="1">
    <citation type="submission" date="2019-03" db="EMBL/GenBank/DDBJ databases">
        <title>Genomic analyses of the natural microbiome of Caenorhabditis elegans.</title>
        <authorList>
            <person name="Samuel B."/>
        </authorList>
    </citation>
    <scope>NUCLEOTIDE SEQUENCE [LARGE SCALE GENOMIC DNA]</scope>
    <source>
        <strain evidence="1 2">BIGb0156</strain>
    </source>
</reference>